<dbReference type="Proteomes" id="UP000010988">
    <property type="component" value="Unassembled WGS sequence"/>
</dbReference>
<dbReference type="Gene3D" id="3.30.930.10">
    <property type="entry name" value="Bira Bifunctional Protein, Domain 2"/>
    <property type="match status" value="1"/>
</dbReference>
<dbReference type="InterPro" id="IPR045864">
    <property type="entry name" value="aa-tRNA-synth_II/BPL/LPL"/>
</dbReference>
<dbReference type="OrthoDB" id="583154at2"/>
<evidence type="ECO:0008006" key="3">
    <source>
        <dbReference type="Google" id="ProtNLM"/>
    </source>
</evidence>
<name>L7KEY4_9ACTN</name>
<evidence type="ECO:0000313" key="1">
    <source>
        <dbReference type="EMBL" id="GAC47036.1"/>
    </source>
</evidence>
<dbReference type="RefSeq" id="WP_005169541.1">
    <property type="nucleotide sequence ID" value="NZ_BANR01000003.1"/>
</dbReference>
<comment type="caution">
    <text evidence="1">The sequence shown here is derived from an EMBL/GenBank/DDBJ whole genome shotgun (WGS) entry which is preliminary data.</text>
</comment>
<sequence>MNNIVELRNVSDTVEPSELDVARADFRDRLIDGGLLVPTGIDGLYGRGGVFEDIIEGIDSLARSAGGAAHAADGLQRFRFPPVFPRASFEKTDYIASFPNLTGAISTFTGGNKEHRALLADREAGHPWDGHLASAGTMLVSAACHPLYSTLGDTVPDNGIRADVYGYCFRHEPAIDPARMQAFRMHEFVYVGNAEGAEAHRDGWIGRAMSVLESIGLDAEAVPANDPFFGRAGKMLASNQLQENLKTELVVRIYGDLDDGTAVVSCNCHREHFGENFAITTPDGEYAHSACVGFGMERIALALLSTHGLDVSEWPSEVRARLAL</sequence>
<accession>L7KEY4</accession>
<dbReference type="STRING" id="1220583.GOACH_03_00520"/>
<dbReference type="eggNOG" id="COG0172">
    <property type="taxonomic scope" value="Bacteria"/>
</dbReference>
<dbReference type="EMBL" id="BANR01000003">
    <property type="protein sequence ID" value="GAC47036.1"/>
    <property type="molecule type" value="Genomic_DNA"/>
</dbReference>
<dbReference type="SUPFAM" id="SSF55681">
    <property type="entry name" value="Class II aaRS and biotin synthetases"/>
    <property type="match status" value="1"/>
</dbReference>
<gene>
    <name evidence="1" type="ORF">GOACH_03_00520</name>
</gene>
<reference evidence="1 2" key="1">
    <citation type="submission" date="2012-12" db="EMBL/GenBank/DDBJ databases">
        <title>Whole genome shotgun sequence of Gordonia aichiensis NBRC 108223.</title>
        <authorList>
            <person name="Isaki-Nakamura S."/>
            <person name="Hosoyama A."/>
            <person name="Tsuchikane K."/>
            <person name="Ando Y."/>
            <person name="Baba S."/>
            <person name="Ohji S."/>
            <person name="Hamada M."/>
            <person name="Tamura T."/>
            <person name="Yamazoe A."/>
            <person name="Yamazaki S."/>
            <person name="Fujita N."/>
        </authorList>
    </citation>
    <scope>NUCLEOTIDE SEQUENCE [LARGE SCALE GENOMIC DNA]</scope>
    <source>
        <strain evidence="1 2">NBRC 108223</strain>
    </source>
</reference>
<dbReference type="AlphaFoldDB" id="L7KEY4"/>
<protein>
    <recommendedName>
        <fullName evidence="3">Aminoacyl-transfer RNA synthetases class-II family profile domain-containing protein</fullName>
    </recommendedName>
</protein>
<organism evidence="1 2">
    <name type="scientific">Gordonia aichiensis NBRC 108223</name>
    <dbReference type="NCBI Taxonomy" id="1220583"/>
    <lineage>
        <taxon>Bacteria</taxon>
        <taxon>Bacillati</taxon>
        <taxon>Actinomycetota</taxon>
        <taxon>Actinomycetes</taxon>
        <taxon>Mycobacteriales</taxon>
        <taxon>Gordoniaceae</taxon>
        <taxon>Gordonia</taxon>
    </lineage>
</organism>
<evidence type="ECO:0000313" key="2">
    <source>
        <dbReference type="Proteomes" id="UP000010988"/>
    </source>
</evidence>
<keyword evidence="2" id="KW-1185">Reference proteome</keyword>
<dbReference type="NCBIfam" id="NF005479">
    <property type="entry name" value="PRK07080.1"/>
    <property type="match status" value="1"/>
</dbReference>
<proteinExistence type="predicted"/>